<protein>
    <submittedName>
        <fullName evidence="1">Integrase</fullName>
    </submittedName>
</protein>
<dbReference type="AlphaFoldDB" id="A0A2T2WFB9"/>
<dbReference type="Proteomes" id="UP000242699">
    <property type="component" value="Unassembled WGS sequence"/>
</dbReference>
<evidence type="ECO:0000313" key="2">
    <source>
        <dbReference type="Proteomes" id="UP000242699"/>
    </source>
</evidence>
<feature type="non-terminal residue" evidence="1">
    <location>
        <position position="1"/>
    </location>
</feature>
<accession>A0A2T2WFB9</accession>
<name>A0A2T2WFB9_9FIRM</name>
<sequence>ERMIMKQTGHKSTAMVRKYIQDGALFEDNAAAEIGL</sequence>
<evidence type="ECO:0000313" key="1">
    <source>
        <dbReference type="EMBL" id="PSR20942.1"/>
    </source>
</evidence>
<dbReference type="EMBL" id="PXYT01000150">
    <property type="protein sequence ID" value="PSR20942.1"/>
    <property type="molecule type" value="Genomic_DNA"/>
</dbReference>
<comment type="caution">
    <text evidence="1">The sequence shown here is derived from an EMBL/GenBank/DDBJ whole genome shotgun (WGS) entry which is preliminary data.</text>
</comment>
<gene>
    <name evidence="1" type="ORF">C7B43_21615</name>
</gene>
<reference evidence="1 2" key="1">
    <citation type="journal article" date="2014" name="BMC Genomics">
        <title>Comparison of environmental and isolate Sulfobacillus genomes reveals diverse carbon, sulfur, nitrogen, and hydrogen metabolisms.</title>
        <authorList>
            <person name="Justice N.B."/>
            <person name="Norman A."/>
            <person name="Brown C.T."/>
            <person name="Singh A."/>
            <person name="Thomas B.C."/>
            <person name="Banfield J.F."/>
        </authorList>
    </citation>
    <scope>NUCLEOTIDE SEQUENCE [LARGE SCALE GENOMIC DNA]</scope>
    <source>
        <strain evidence="1">AMDSBA1</strain>
    </source>
</reference>
<proteinExistence type="predicted"/>
<organism evidence="1 2">
    <name type="scientific">Sulfobacillus benefaciens</name>
    <dbReference type="NCBI Taxonomy" id="453960"/>
    <lineage>
        <taxon>Bacteria</taxon>
        <taxon>Bacillati</taxon>
        <taxon>Bacillota</taxon>
        <taxon>Clostridia</taxon>
        <taxon>Eubacteriales</taxon>
        <taxon>Clostridiales Family XVII. Incertae Sedis</taxon>
        <taxon>Sulfobacillus</taxon>
    </lineage>
</organism>